<dbReference type="Pfam" id="PF00581">
    <property type="entry name" value="Rhodanese"/>
    <property type="match status" value="2"/>
</dbReference>
<feature type="domain" description="Rhodanese" evidence="3">
    <location>
        <begin position="165"/>
        <end position="275"/>
    </location>
</feature>
<feature type="domain" description="Rhodanese" evidence="3">
    <location>
        <begin position="16"/>
        <end position="135"/>
    </location>
</feature>
<keyword evidence="5" id="KW-1185">Reference proteome</keyword>
<evidence type="ECO:0000256" key="1">
    <source>
        <dbReference type="ARBA" id="ARBA00022679"/>
    </source>
</evidence>
<dbReference type="InterPro" id="IPR001763">
    <property type="entry name" value="Rhodanese-like_dom"/>
</dbReference>
<name>A0A4Q0VXT9_9BACI</name>
<dbReference type="PANTHER" id="PTHR11364:SF27">
    <property type="entry name" value="SULFURTRANSFERASE"/>
    <property type="match status" value="1"/>
</dbReference>
<evidence type="ECO:0000313" key="4">
    <source>
        <dbReference type="EMBL" id="RXJ03996.1"/>
    </source>
</evidence>
<dbReference type="CDD" id="cd01448">
    <property type="entry name" value="TST_Repeat_1"/>
    <property type="match status" value="1"/>
</dbReference>
<evidence type="ECO:0000313" key="5">
    <source>
        <dbReference type="Proteomes" id="UP000290649"/>
    </source>
</evidence>
<organism evidence="4 5">
    <name type="scientific">Anaerobacillus alkaliphilus</name>
    <dbReference type="NCBI Taxonomy" id="1548597"/>
    <lineage>
        <taxon>Bacteria</taxon>
        <taxon>Bacillati</taxon>
        <taxon>Bacillota</taxon>
        <taxon>Bacilli</taxon>
        <taxon>Bacillales</taxon>
        <taxon>Bacillaceae</taxon>
        <taxon>Anaerobacillus</taxon>
    </lineage>
</organism>
<sequence>MLKHLVSAEWLRERMNDGNIRILDCRFELGKPNAGFDAYLADHIPNAVYVDLEKDMSGQKSLHGGRHPLPSLQEFASKVSAVGIDHTVTVVAYDDQGGAMASRLAWLLSYLGHKNVFVLNTSYSSWKDSGFPVTDEIQEFSSANFETEINEQMLCTMEEVREAIKKDNVVLLDSRENIRYLGIEELIDKEAGHIPTAKNAFWKEGVSNNGAWLSTEEQEERFKMIERGKEVIVYCGSGVTACPNVLTLQSLRYENVRLYVGSWSDWISYPENQIEK</sequence>
<dbReference type="AlphaFoldDB" id="A0A4Q0VXT9"/>
<dbReference type="PROSITE" id="PS50206">
    <property type="entry name" value="RHODANESE_3"/>
    <property type="match status" value="2"/>
</dbReference>
<keyword evidence="1 4" id="KW-0808">Transferase</keyword>
<dbReference type="RefSeq" id="WP_129076340.1">
    <property type="nucleotide sequence ID" value="NZ_QOUX01000001.1"/>
</dbReference>
<dbReference type="EMBL" id="QOUX01000001">
    <property type="protein sequence ID" value="RXJ03996.1"/>
    <property type="molecule type" value="Genomic_DNA"/>
</dbReference>
<dbReference type="SUPFAM" id="SSF52821">
    <property type="entry name" value="Rhodanese/Cell cycle control phosphatase"/>
    <property type="match status" value="2"/>
</dbReference>
<evidence type="ECO:0000256" key="2">
    <source>
        <dbReference type="ARBA" id="ARBA00022737"/>
    </source>
</evidence>
<protein>
    <submittedName>
        <fullName evidence="4">Sulfurtransferase</fullName>
    </submittedName>
</protein>
<dbReference type="OrthoDB" id="9770030at2"/>
<proteinExistence type="predicted"/>
<dbReference type="CDD" id="cd01449">
    <property type="entry name" value="TST_Repeat_2"/>
    <property type="match status" value="1"/>
</dbReference>
<dbReference type="PANTHER" id="PTHR11364">
    <property type="entry name" value="THIOSULFATE SULFERTANSFERASE"/>
    <property type="match status" value="1"/>
</dbReference>
<evidence type="ECO:0000259" key="3">
    <source>
        <dbReference type="PROSITE" id="PS50206"/>
    </source>
</evidence>
<dbReference type="GO" id="GO:0004792">
    <property type="term" value="F:thiosulfate-cyanide sulfurtransferase activity"/>
    <property type="evidence" value="ECO:0007669"/>
    <property type="project" value="TreeGrafter"/>
</dbReference>
<dbReference type="SMART" id="SM00450">
    <property type="entry name" value="RHOD"/>
    <property type="match status" value="2"/>
</dbReference>
<dbReference type="Gene3D" id="3.40.250.10">
    <property type="entry name" value="Rhodanese-like domain"/>
    <property type="match status" value="2"/>
</dbReference>
<accession>A0A4Q0VXT9</accession>
<dbReference type="Proteomes" id="UP000290649">
    <property type="component" value="Unassembled WGS sequence"/>
</dbReference>
<gene>
    <name evidence="4" type="ORF">DS745_00975</name>
</gene>
<dbReference type="InterPro" id="IPR036873">
    <property type="entry name" value="Rhodanese-like_dom_sf"/>
</dbReference>
<comment type="caution">
    <text evidence="4">The sequence shown here is derived from an EMBL/GenBank/DDBJ whole genome shotgun (WGS) entry which is preliminary data.</text>
</comment>
<keyword evidence="2" id="KW-0677">Repeat</keyword>
<dbReference type="InterPro" id="IPR045078">
    <property type="entry name" value="TST/MPST-like"/>
</dbReference>
<reference evidence="4 5" key="1">
    <citation type="journal article" date="2019" name="Int. J. Syst. Evol. Microbiol.">
        <title>Anaerobacillus alkaliphilus sp. nov., a novel alkaliphilic and moderately halophilic bacterium.</title>
        <authorList>
            <person name="Borsodi A.K."/>
            <person name="Aszalos J.M."/>
            <person name="Bihari P."/>
            <person name="Nagy I."/>
            <person name="Schumann P."/>
            <person name="Sproer C."/>
            <person name="Kovacs A.L."/>
            <person name="Boka K."/>
            <person name="Dobosy P."/>
            <person name="Ovari M."/>
            <person name="Szili-Kovacs T."/>
            <person name="Toth E."/>
        </authorList>
    </citation>
    <scope>NUCLEOTIDE SEQUENCE [LARGE SCALE GENOMIC DNA]</scope>
    <source>
        <strain evidence="4 5">B16-10</strain>
    </source>
</reference>